<sequence>MELGLKNKVAIVGGGSMGIGYGIADRLAGEGANLVIFARRVPKLEAAAKTLSEKHGVKVIPVSADIRDQDESGRIVQTAIDQFGRLDILVNNDGAPPLGSIESFDDVAWQKAVEQNLFSVIRMVRSALPHLKAAGSGSVLNISAISAIQPIAGFGLSVATWAGLIGYAKTLSMEIAKYGINVNTICPGYIDTDRLQKVFAAGTESPESVRAKLTAEIPLGRIGSTADIANLVALLVSPAGAYITGCTIPVDGGLLRALR</sequence>
<comment type="caution">
    <text evidence="2">The sequence shown here is derived from an EMBL/GenBank/DDBJ whole genome shotgun (WGS) entry which is preliminary data.</text>
</comment>
<evidence type="ECO:0000313" key="2">
    <source>
        <dbReference type="EMBL" id="MBZ1351556.1"/>
    </source>
</evidence>
<dbReference type="Proteomes" id="UP000739565">
    <property type="component" value="Unassembled WGS sequence"/>
</dbReference>
<evidence type="ECO:0000313" key="3">
    <source>
        <dbReference type="Proteomes" id="UP000739565"/>
    </source>
</evidence>
<proteinExistence type="inferred from homology"/>
<protein>
    <submittedName>
        <fullName evidence="2">SDR family oxidoreductase</fullName>
    </submittedName>
</protein>
<dbReference type="AlphaFoldDB" id="A0A953NE55"/>
<reference evidence="2" key="1">
    <citation type="submission" date="2021-07" db="EMBL/GenBank/DDBJ databases">
        <title>New genus and species of the family Alcaligenaceae.</title>
        <authorList>
            <person name="Hahn M.W."/>
        </authorList>
    </citation>
    <scope>NUCLEOTIDE SEQUENCE</scope>
    <source>
        <strain evidence="2">LF4-65</strain>
    </source>
</reference>
<dbReference type="PRINTS" id="PR00081">
    <property type="entry name" value="GDHRDH"/>
</dbReference>
<dbReference type="FunFam" id="3.40.50.720:FF:000084">
    <property type="entry name" value="Short-chain dehydrogenase reductase"/>
    <property type="match status" value="1"/>
</dbReference>
<dbReference type="EMBL" id="JAHXRI010000010">
    <property type="protein sequence ID" value="MBZ1351556.1"/>
    <property type="molecule type" value="Genomic_DNA"/>
</dbReference>
<dbReference type="Pfam" id="PF13561">
    <property type="entry name" value="adh_short_C2"/>
    <property type="match status" value="1"/>
</dbReference>
<evidence type="ECO:0000256" key="1">
    <source>
        <dbReference type="ARBA" id="ARBA00006484"/>
    </source>
</evidence>
<dbReference type="InterPro" id="IPR036291">
    <property type="entry name" value="NAD(P)-bd_dom_sf"/>
</dbReference>
<dbReference type="PRINTS" id="PR00080">
    <property type="entry name" value="SDRFAMILY"/>
</dbReference>
<gene>
    <name evidence="2" type="ORF">KZZ10_12955</name>
</gene>
<name>A0A953NE55_9BURK</name>
<organism evidence="2 3">
    <name type="scientific">Zwartia hollandica</name>
    <dbReference type="NCBI Taxonomy" id="324606"/>
    <lineage>
        <taxon>Bacteria</taxon>
        <taxon>Pseudomonadati</taxon>
        <taxon>Pseudomonadota</taxon>
        <taxon>Betaproteobacteria</taxon>
        <taxon>Burkholderiales</taxon>
        <taxon>Alcaligenaceae</taxon>
        <taxon>Zwartia</taxon>
    </lineage>
</organism>
<dbReference type="PANTHER" id="PTHR42879">
    <property type="entry name" value="3-OXOACYL-(ACYL-CARRIER-PROTEIN) REDUCTASE"/>
    <property type="match status" value="1"/>
</dbReference>
<accession>A0A953NE55</accession>
<dbReference type="SUPFAM" id="SSF51735">
    <property type="entry name" value="NAD(P)-binding Rossmann-fold domains"/>
    <property type="match status" value="1"/>
</dbReference>
<dbReference type="PANTHER" id="PTHR42879:SF6">
    <property type="entry name" value="NADPH-DEPENDENT REDUCTASE BACG"/>
    <property type="match status" value="1"/>
</dbReference>
<comment type="similarity">
    <text evidence="1">Belongs to the short-chain dehydrogenases/reductases (SDR) family.</text>
</comment>
<keyword evidence="3" id="KW-1185">Reference proteome</keyword>
<dbReference type="InterPro" id="IPR050259">
    <property type="entry name" value="SDR"/>
</dbReference>
<dbReference type="InterPro" id="IPR002347">
    <property type="entry name" value="SDR_fam"/>
</dbReference>
<dbReference type="RefSeq" id="WP_259661952.1">
    <property type="nucleotide sequence ID" value="NZ_JAHXRI010000010.1"/>
</dbReference>
<dbReference type="Gene3D" id="3.40.50.720">
    <property type="entry name" value="NAD(P)-binding Rossmann-like Domain"/>
    <property type="match status" value="1"/>
</dbReference>